<evidence type="ECO:0008006" key="3">
    <source>
        <dbReference type="Google" id="ProtNLM"/>
    </source>
</evidence>
<sequence>MYLSLDTIGIRAESAIGPEAIWDALLRDLADHGVITPPRRQSNRNNPHEQVRAGVLRWLDAGPRRRMLVLLDETDRFFESDAPEFIVTKQLKELGLTTDGRIKVVFAGLHSVQRYAKSARNGPFSHLAQRPTVIGPLRPQWAADLLTRPLQALGYRFADDDLVNRVLGYCSYQPFLLQMFGWRLVATMHARRAADVAAGEPPYVITRNDVGDVERDVDLKADISAAFHDTLHLDPRYNVIANALAHHAHESGLDARLSDVDGQSWKTFLATAIAAMAWGQPA</sequence>
<organism evidence="1 2">
    <name type="scientific">Actinophytocola algeriensis</name>
    <dbReference type="NCBI Taxonomy" id="1768010"/>
    <lineage>
        <taxon>Bacteria</taxon>
        <taxon>Bacillati</taxon>
        <taxon>Actinomycetota</taxon>
        <taxon>Actinomycetes</taxon>
        <taxon>Pseudonocardiales</taxon>
        <taxon>Pseudonocardiaceae</taxon>
    </lineage>
</organism>
<dbReference type="AlphaFoldDB" id="A0A7W7VHW4"/>
<dbReference type="SUPFAM" id="SSF52540">
    <property type="entry name" value="P-loop containing nucleoside triphosphate hydrolases"/>
    <property type="match status" value="1"/>
</dbReference>
<gene>
    <name evidence="1" type="ORF">FHR82_006923</name>
</gene>
<reference evidence="1 2" key="1">
    <citation type="submission" date="2020-08" db="EMBL/GenBank/DDBJ databases">
        <title>Genomic Encyclopedia of Type Strains, Phase III (KMG-III): the genomes of soil and plant-associated and newly described type strains.</title>
        <authorList>
            <person name="Whitman W."/>
        </authorList>
    </citation>
    <scope>NUCLEOTIDE SEQUENCE [LARGE SCALE GENOMIC DNA]</scope>
    <source>
        <strain evidence="1 2">CECT 8960</strain>
    </source>
</reference>
<dbReference type="InterPro" id="IPR027417">
    <property type="entry name" value="P-loop_NTPase"/>
</dbReference>
<proteinExistence type="predicted"/>
<protein>
    <recommendedName>
        <fullName evidence="3">ATP-binding protein</fullName>
    </recommendedName>
</protein>
<dbReference type="Proteomes" id="UP000520767">
    <property type="component" value="Unassembled WGS sequence"/>
</dbReference>
<name>A0A7W7VHW4_9PSEU</name>
<evidence type="ECO:0000313" key="2">
    <source>
        <dbReference type="Proteomes" id="UP000520767"/>
    </source>
</evidence>
<dbReference type="EMBL" id="JACHJQ010000008">
    <property type="protein sequence ID" value="MBB4910664.1"/>
    <property type="molecule type" value="Genomic_DNA"/>
</dbReference>
<comment type="caution">
    <text evidence="1">The sequence shown here is derived from an EMBL/GenBank/DDBJ whole genome shotgun (WGS) entry which is preliminary data.</text>
</comment>
<keyword evidence="2" id="KW-1185">Reference proteome</keyword>
<evidence type="ECO:0000313" key="1">
    <source>
        <dbReference type="EMBL" id="MBB4910664.1"/>
    </source>
</evidence>
<accession>A0A7W7VHW4</accession>
<dbReference type="RefSeq" id="WP_184814726.1">
    <property type="nucleotide sequence ID" value="NZ_JACHJQ010000008.1"/>
</dbReference>